<dbReference type="Proteomes" id="UP001212263">
    <property type="component" value="Unassembled WGS sequence"/>
</dbReference>
<dbReference type="Gene3D" id="3.55.50.30">
    <property type="match status" value="1"/>
</dbReference>
<evidence type="ECO:0000313" key="7">
    <source>
        <dbReference type="Proteomes" id="UP000284434"/>
    </source>
</evidence>
<keyword evidence="1" id="KW-1133">Transmembrane helix</keyword>
<dbReference type="InterPro" id="IPR006860">
    <property type="entry name" value="FecR"/>
</dbReference>
<organism evidence="6 7">
    <name type="scientific">Odoribacter splanchnicus</name>
    <dbReference type="NCBI Taxonomy" id="28118"/>
    <lineage>
        <taxon>Bacteria</taxon>
        <taxon>Pseudomonadati</taxon>
        <taxon>Bacteroidota</taxon>
        <taxon>Bacteroidia</taxon>
        <taxon>Bacteroidales</taxon>
        <taxon>Odoribacteraceae</taxon>
        <taxon>Odoribacter</taxon>
    </lineage>
</organism>
<keyword evidence="1" id="KW-0472">Membrane</keyword>
<dbReference type="PIRSF" id="PIRSF018266">
    <property type="entry name" value="FecR"/>
    <property type="match status" value="1"/>
</dbReference>
<dbReference type="AlphaFoldDB" id="A0A3D1UKS0"/>
<dbReference type="Proteomes" id="UP000284434">
    <property type="component" value="Unassembled WGS sequence"/>
</dbReference>
<dbReference type="PANTHER" id="PTHR30273:SF2">
    <property type="entry name" value="PROTEIN FECR"/>
    <property type="match status" value="1"/>
</dbReference>
<evidence type="ECO:0000256" key="1">
    <source>
        <dbReference type="SAM" id="Phobius"/>
    </source>
</evidence>
<evidence type="ECO:0000313" key="5">
    <source>
        <dbReference type="EMBL" id="MDB9221776.1"/>
    </source>
</evidence>
<dbReference type="Gene3D" id="2.60.120.1440">
    <property type="match status" value="1"/>
</dbReference>
<dbReference type="EMBL" id="JAQMRD010000002">
    <property type="protein sequence ID" value="MDB9221776.1"/>
    <property type="molecule type" value="Genomic_DNA"/>
</dbReference>
<proteinExistence type="predicted"/>
<dbReference type="PANTHER" id="PTHR30273">
    <property type="entry name" value="PERIPLASMIC SIGNAL SENSOR AND SIGMA FACTOR ACTIVATOR FECR-RELATED"/>
    <property type="match status" value="1"/>
</dbReference>
<sequence>MNEELLLKYITGQATEGEKITILNWLEEHPDNRLKFNRLKNTWVISKLPETKAPEASVLQYSRKIRHRKQNRRILGYGIAASLILLLSFQVFYQFNDYRQEIHFLENQQLAQLEYHTNKGVKGRVTLPDGSIVWLNSDSELKCPAQFSGDSREINFSGEGYFDVVKNPEKPMIVKLENGIQVIVKGTKFNLTSYKNDDNVSALLLSGNITVLRTKHSKQEEIKVKPNERIWIEKKERQKVNLTVPAETLPILGWKDGWLIFDETPIAEVLKKLERWHGMTFEVKDPEILDQKFTARFHEESISQILEIMHNVALLRFEIKDKTAVLYKY</sequence>
<reference evidence="4" key="2">
    <citation type="submission" date="2022-01" db="EMBL/GenBank/DDBJ databases">
        <title>Collection of gut derived symbiotic bacterial strains cultured from healthy donors.</title>
        <authorList>
            <person name="Lin H."/>
            <person name="Kohout C."/>
            <person name="Waligurski E."/>
            <person name="Pamer E.G."/>
        </authorList>
    </citation>
    <scope>NUCLEOTIDE SEQUENCE</scope>
    <source>
        <strain evidence="4">DFI.1.149</strain>
    </source>
</reference>
<dbReference type="Pfam" id="PF16344">
    <property type="entry name" value="FecR_C"/>
    <property type="match status" value="1"/>
</dbReference>
<name>A0A3D1UKS0_9BACT</name>
<dbReference type="Proteomes" id="UP001199750">
    <property type="component" value="Unassembled WGS sequence"/>
</dbReference>
<dbReference type="EMBL" id="JAKNDN010000003">
    <property type="protein sequence ID" value="MCG4958592.1"/>
    <property type="molecule type" value="Genomic_DNA"/>
</dbReference>
<gene>
    <name evidence="6" type="ORF">DXA53_01390</name>
    <name evidence="4" type="ORF">L0P03_01810</name>
    <name evidence="5" type="ORF">PN645_02000</name>
</gene>
<dbReference type="EMBL" id="QSCO01000002">
    <property type="protein sequence ID" value="RGY09465.1"/>
    <property type="molecule type" value="Genomic_DNA"/>
</dbReference>
<evidence type="ECO:0000313" key="6">
    <source>
        <dbReference type="EMBL" id="RGY09465.1"/>
    </source>
</evidence>
<dbReference type="RefSeq" id="WP_046404504.1">
    <property type="nucleotide sequence ID" value="NZ_BAABYK010000001.1"/>
</dbReference>
<dbReference type="InterPro" id="IPR012373">
    <property type="entry name" value="Ferrdict_sens_TM"/>
</dbReference>
<comment type="caution">
    <text evidence="6">The sequence shown here is derived from an EMBL/GenBank/DDBJ whole genome shotgun (WGS) entry which is preliminary data.</text>
</comment>
<dbReference type="InterPro" id="IPR032508">
    <property type="entry name" value="FecR_C"/>
</dbReference>
<evidence type="ECO:0000259" key="2">
    <source>
        <dbReference type="Pfam" id="PF04773"/>
    </source>
</evidence>
<reference evidence="6 7" key="1">
    <citation type="submission" date="2018-08" db="EMBL/GenBank/DDBJ databases">
        <title>A genome reference for cultivated species of the human gut microbiota.</title>
        <authorList>
            <person name="Zou Y."/>
            <person name="Xue W."/>
            <person name="Luo G."/>
        </authorList>
    </citation>
    <scope>NUCLEOTIDE SEQUENCE [LARGE SCALE GENOMIC DNA]</scope>
    <source>
        <strain evidence="6 7">OF03-11</strain>
    </source>
</reference>
<protein>
    <submittedName>
        <fullName evidence="6">DUF4974 domain-containing protein</fullName>
    </submittedName>
</protein>
<feature type="domain" description="FecR protein" evidence="2">
    <location>
        <begin position="115"/>
        <end position="209"/>
    </location>
</feature>
<dbReference type="GO" id="GO:0016989">
    <property type="term" value="F:sigma factor antagonist activity"/>
    <property type="evidence" value="ECO:0007669"/>
    <property type="project" value="TreeGrafter"/>
</dbReference>
<evidence type="ECO:0000313" key="4">
    <source>
        <dbReference type="EMBL" id="MCG4958592.1"/>
    </source>
</evidence>
<accession>A0A3D1UKS0</accession>
<dbReference type="Pfam" id="PF04773">
    <property type="entry name" value="FecR"/>
    <property type="match status" value="1"/>
</dbReference>
<reference evidence="5" key="3">
    <citation type="submission" date="2023-01" db="EMBL/GenBank/DDBJ databases">
        <title>Human gut microbiome strain richness.</title>
        <authorList>
            <person name="Chen-Liaw A."/>
        </authorList>
    </citation>
    <scope>NUCLEOTIDE SEQUENCE</scope>
    <source>
        <strain evidence="5">RTP21484st1_B7_RTP21484_190118</strain>
    </source>
</reference>
<keyword evidence="1" id="KW-0812">Transmembrane</keyword>
<feature type="domain" description="Protein FecR C-terminal" evidence="3">
    <location>
        <begin position="259"/>
        <end position="324"/>
    </location>
</feature>
<feature type="transmembrane region" description="Helical" evidence="1">
    <location>
        <begin position="74"/>
        <end position="93"/>
    </location>
</feature>
<evidence type="ECO:0000259" key="3">
    <source>
        <dbReference type="Pfam" id="PF16344"/>
    </source>
</evidence>